<keyword evidence="2 3" id="KW-0378">Hydrolase</keyword>
<dbReference type="RefSeq" id="WP_073297752.1">
    <property type="nucleotide sequence ID" value="NZ_FQUF01000015.1"/>
</dbReference>
<dbReference type="GO" id="GO:0016787">
    <property type="term" value="F:hydrolase activity"/>
    <property type="evidence" value="ECO:0007669"/>
    <property type="project" value="UniProtKB-KW"/>
</dbReference>
<dbReference type="PANTHER" id="PTHR43046">
    <property type="entry name" value="GDP-MANNOSE MANNOSYL HYDROLASE"/>
    <property type="match status" value="1"/>
</dbReference>
<proteinExistence type="inferred from homology"/>
<name>A0A1M4WHQ9_9LACT</name>
<protein>
    <submittedName>
        <fullName evidence="5">Mutator mutT protein</fullName>
    </submittedName>
</protein>
<dbReference type="CDD" id="cd04676">
    <property type="entry name" value="NUDIX_Hydrolase"/>
    <property type="match status" value="1"/>
</dbReference>
<comment type="similarity">
    <text evidence="3">Belongs to the Nudix hydrolase family.</text>
</comment>
<dbReference type="PROSITE" id="PS51462">
    <property type="entry name" value="NUDIX"/>
    <property type="match status" value="1"/>
</dbReference>
<dbReference type="InterPro" id="IPR020084">
    <property type="entry name" value="NUDIX_hydrolase_CS"/>
</dbReference>
<dbReference type="PRINTS" id="PR00502">
    <property type="entry name" value="NUDIXFAMILY"/>
</dbReference>
<dbReference type="Gene3D" id="3.90.79.10">
    <property type="entry name" value="Nucleoside Triphosphate Pyrophosphohydrolase"/>
    <property type="match status" value="1"/>
</dbReference>
<organism evidence="5 6">
    <name type="scientific">Atopostipes suicloacalis DSM 15692</name>
    <dbReference type="NCBI Taxonomy" id="1121025"/>
    <lineage>
        <taxon>Bacteria</taxon>
        <taxon>Bacillati</taxon>
        <taxon>Bacillota</taxon>
        <taxon>Bacilli</taxon>
        <taxon>Lactobacillales</taxon>
        <taxon>Carnobacteriaceae</taxon>
        <taxon>Atopostipes</taxon>
    </lineage>
</organism>
<gene>
    <name evidence="5" type="ORF">SAMN02745249_01198</name>
</gene>
<dbReference type="STRING" id="1121025.SAMN02745249_01198"/>
<dbReference type="Proteomes" id="UP000184128">
    <property type="component" value="Unassembled WGS sequence"/>
</dbReference>
<dbReference type="EMBL" id="FQUF01000015">
    <property type="protein sequence ID" value="SHE80841.1"/>
    <property type="molecule type" value="Genomic_DNA"/>
</dbReference>
<evidence type="ECO:0000313" key="6">
    <source>
        <dbReference type="Proteomes" id="UP000184128"/>
    </source>
</evidence>
<evidence type="ECO:0000256" key="3">
    <source>
        <dbReference type="RuleBase" id="RU003476"/>
    </source>
</evidence>
<reference evidence="5 6" key="1">
    <citation type="submission" date="2016-11" db="EMBL/GenBank/DDBJ databases">
        <authorList>
            <person name="Jaros S."/>
            <person name="Januszkiewicz K."/>
            <person name="Wedrychowicz H."/>
        </authorList>
    </citation>
    <scope>NUCLEOTIDE SEQUENCE [LARGE SCALE GENOMIC DNA]</scope>
    <source>
        <strain evidence="5 6">DSM 15692</strain>
    </source>
</reference>
<dbReference type="InterPro" id="IPR015797">
    <property type="entry name" value="NUDIX_hydrolase-like_dom_sf"/>
</dbReference>
<dbReference type="OrthoDB" id="9787476at2"/>
<evidence type="ECO:0000313" key="5">
    <source>
        <dbReference type="EMBL" id="SHE80841.1"/>
    </source>
</evidence>
<dbReference type="Pfam" id="PF00293">
    <property type="entry name" value="NUDIX"/>
    <property type="match status" value="1"/>
</dbReference>
<sequence>MAISDYYKNLRSQVGNDLIFMPSVAAIIKNNKNEILFQYPGKGEKWSLPAGAIELGETPAQAVVREVWEETGLRVKPKKLLGVFGGENFRYTYPNGDQVEYNIHVFDCLYIDGELSPIDGESEKLLFIKKENKPELALPYPEYIFEDISSERTYFQWDEQWLANL</sequence>
<accession>A0A1M4WHQ9</accession>
<dbReference type="SUPFAM" id="SSF55811">
    <property type="entry name" value="Nudix"/>
    <property type="match status" value="1"/>
</dbReference>
<keyword evidence="6" id="KW-1185">Reference proteome</keyword>
<evidence type="ECO:0000256" key="2">
    <source>
        <dbReference type="ARBA" id="ARBA00022801"/>
    </source>
</evidence>
<comment type="cofactor">
    <cofactor evidence="1">
        <name>Mg(2+)</name>
        <dbReference type="ChEBI" id="CHEBI:18420"/>
    </cofactor>
</comment>
<dbReference type="AlphaFoldDB" id="A0A1M4WHQ9"/>
<feature type="domain" description="Nudix hydrolase" evidence="4">
    <location>
        <begin position="19"/>
        <end position="150"/>
    </location>
</feature>
<evidence type="ECO:0000259" key="4">
    <source>
        <dbReference type="PROSITE" id="PS51462"/>
    </source>
</evidence>
<dbReference type="PANTHER" id="PTHR43046:SF2">
    <property type="entry name" value="8-OXO-DGTP DIPHOSPHATASE-RELATED"/>
    <property type="match status" value="1"/>
</dbReference>
<dbReference type="PROSITE" id="PS00893">
    <property type="entry name" value="NUDIX_BOX"/>
    <property type="match status" value="1"/>
</dbReference>
<dbReference type="InterPro" id="IPR000086">
    <property type="entry name" value="NUDIX_hydrolase_dom"/>
</dbReference>
<evidence type="ECO:0000256" key="1">
    <source>
        <dbReference type="ARBA" id="ARBA00001946"/>
    </source>
</evidence>
<dbReference type="InterPro" id="IPR020476">
    <property type="entry name" value="Nudix_hydrolase"/>
</dbReference>